<comment type="caution">
    <text evidence="2">The sequence shown here is derived from an EMBL/GenBank/DDBJ whole genome shotgun (WGS) entry which is preliminary data.</text>
</comment>
<evidence type="ECO:0000313" key="3">
    <source>
        <dbReference type="Proteomes" id="UP000824120"/>
    </source>
</evidence>
<dbReference type="EMBL" id="JACXVP010000010">
    <property type="protein sequence ID" value="KAG5580970.1"/>
    <property type="molecule type" value="Genomic_DNA"/>
</dbReference>
<dbReference type="InterPro" id="IPR054722">
    <property type="entry name" value="PolX-like_BBD"/>
</dbReference>
<dbReference type="Proteomes" id="UP000824120">
    <property type="component" value="Chromosome 10"/>
</dbReference>
<keyword evidence="3" id="KW-1185">Reference proteome</keyword>
<accession>A0A9J5WYX2</accession>
<proteinExistence type="predicted"/>
<dbReference type="AlphaFoldDB" id="A0A9J5WYX2"/>
<name>A0A9J5WYX2_SOLCO</name>
<sequence length="149" mass="17164">MKRRKEEPLEQLLKTQASFKGFEVEALEEEEVTPTNLTMKIKVTSHSEVVVVVNKEVKGVEPTKCYNCHKIGHYSWEYRSNVEELVNRVDNNKHEDESTLLLTLKEEDTANYSSWYLDNGANNHMCGHKDKFLEIKMTVKGNVSFGDPS</sequence>
<feature type="domain" description="Retrovirus-related Pol polyprotein from transposon TNT 1-94-like beta-barrel" evidence="1">
    <location>
        <begin position="115"/>
        <end position="147"/>
    </location>
</feature>
<dbReference type="Pfam" id="PF22936">
    <property type="entry name" value="Pol_BBD"/>
    <property type="match status" value="1"/>
</dbReference>
<evidence type="ECO:0000259" key="1">
    <source>
        <dbReference type="Pfam" id="PF22936"/>
    </source>
</evidence>
<reference evidence="2 3" key="1">
    <citation type="submission" date="2020-09" db="EMBL/GenBank/DDBJ databases">
        <title>De no assembly of potato wild relative species, Solanum commersonii.</title>
        <authorList>
            <person name="Cho K."/>
        </authorList>
    </citation>
    <scope>NUCLEOTIDE SEQUENCE [LARGE SCALE GENOMIC DNA]</scope>
    <source>
        <strain evidence="2">LZ3.2</strain>
        <tissue evidence="2">Leaf</tissue>
    </source>
</reference>
<protein>
    <recommendedName>
        <fullName evidence="1">Retrovirus-related Pol polyprotein from transposon TNT 1-94-like beta-barrel domain-containing protein</fullName>
    </recommendedName>
</protein>
<evidence type="ECO:0000313" key="2">
    <source>
        <dbReference type="EMBL" id="KAG5580970.1"/>
    </source>
</evidence>
<gene>
    <name evidence="2" type="ORF">H5410_051597</name>
</gene>
<organism evidence="2 3">
    <name type="scientific">Solanum commersonii</name>
    <name type="common">Commerson's wild potato</name>
    <name type="synonym">Commerson's nightshade</name>
    <dbReference type="NCBI Taxonomy" id="4109"/>
    <lineage>
        <taxon>Eukaryota</taxon>
        <taxon>Viridiplantae</taxon>
        <taxon>Streptophyta</taxon>
        <taxon>Embryophyta</taxon>
        <taxon>Tracheophyta</taxon>
        <taxon>Spermatophyta</taxon>
        <taxon>Magnoliopsida</taxon>
        <taxon>eudicotyledons</taxon>
        <taxon>Gunneridae</taxon>
        <taxon>Pentapetalae</taxon>
        <taxon>asterids</taxon>
        <taxon>lamiids</taxon>
        <taxon>Solanales</taxon>
        <taxon>Solanaceae</taxon>
        <taxon>Solanoideae</taxon>
        <taxon>Solaneae</taxon>
        <taxon>Solanum</taxon>
    </lineage>
</organism>
<dbReference type="OrthoDB" id="1718707at2759"/>